<keyword evidence="3" id="KW-1185">Reference proteome</keyword>
<dbReference type="Proteomes" id="UP000192578">
    <property type="component" value="Unassembled WGS sequence"/>
</dbReference>
<name>A0A9X6RJM2_HYPEX</name>
<keyword evidence="1" id="KW-0472">Membrane</keyword>
<evidence type="ECO:0000313" key="2">
    <source>
        <dbReference type="EMBL" id="OWA50059.1"/>
    </source>
</evidence>
<protein>
    <submittedName>
        <fullName evidence="2">Uncharacterized protein</fullName>
    </submittedName>
</protein>
<dbReference type="OrthoDB" id="10226366at2759"/>
<sequence length="367" mass="41175">MTPLDRDDHDDAPIFSLSRSCSCTVADHEAMKSLEAGVPDVKTLCPREGSRERAVRGLCDHNTRFLYRVYRGVLLLMLIVSCSYGILSFSLDVLSGGRIQECGTVREHRVEEDRIALDFISMVRVADKSVLQNLQSMRGEFILLDIKDDHPGKMGAMVKITFRVIGPPAAEETTEDGTAVARGSFRALTDLDEPEVVQRPRALANFWQRKRRSVSDTFNLDMTSSIQDDYPNLNIEMDEDDFGDNDTELDLSFLDANATAALENPSDKAYAEKCKQWIMQKQQSKLFSEARQEVKKIRQKMDEALRGAASASSTPMELDVKDPHAEMAHNPEASNLLVQKTIFEVLSRFGGHSEAFKCEPLLEFLST</sequence>
<proteinExistence type="predicted"/>
<comment type="caution">
    <text evidence="2">The sequence shown here is derived from an EMBL/GenBank/DDBJ whole genome shotgun (WGS) entry which is preliminary data.</text>
</comment>
<dbReference type="AlphaFoldDB" id="A0A9X6RJM2"/>
<reference evidence="3" key="1">
    <citation type="submission" date="2017-01" db="EMBL/GenBank/DDBJ databases">
        <title>Comparative genomics of anhydrobiosis in the tardigrade Hypsibius dujardini.</title>
        <authorList>
            <person name="Yoshida Y."/>
            <person name="Koutsovoulos G."/>
            <person name="Laetsch D."/>
            <person name="Stevens L."/>
            <person name="Kumar S."/>
            <person name="Horikawa D."/>
            <person name="Ishino K."/>
            <person name="Komine S."/>
            <person name="Tomita M."/>
            <person name="Blaxter M."/>
            <person name="Arakawa K."/>
        </authorList>
    </citation>
    <scope>NUCLEOTIDE SEQUENCE [LARGE SCALE GENOMIC DNA]</scope>
    <source>
        <strain evidence="3">Z151</strain>
    </source>
</reference>
<evidence type="ECO:0000313" key="3">
    <source>
        <dbReference type="Proteomes" id="UP000192578"/>
    </source>
</evidence>
<feature type="transmembrane region" description="Helical" evidence="1">
    <location>
        <begin position="73"/>
        <end position="91"/>
    </location>
</feature>
<keyword evidence="1" id="KW-0812">Transmembrane</keyword>
<dbReference type="EMBL" id="MTYJ01000181">
    <property type="protein sequence ID" value="OWA50059.1"/>
    <property type="molecule type" value="Genomic_DNA"/>
</dbReference>
<accession>A0A9X6RJM2</accession>
<gene>
    <name evidence="2" type="ORF">BV898_14590</name>
</gene>
<keyword evidence="1" id="KW-1133">Transmembrane helix</keyword>
<evidence type="ECO:0000256" key="1">
    <source>
        <dbReference type="SAM" id="Phobius"/>
    </source>
</evidence>
<organism evidence="2 3">
    <name type="scientific">Hypsibius exemplaris</name>
    <name type="common">Freshwater tardigrade</name>
    <dbReference type="NCBI Taxonomy" id="2072580"/>
    <lineage>
        <taxon>Eukaryota</taxon>
        <taxon>Metazoa</taxon>
        <taxon>Ecdysozoa</taxon>
        <taxon>Tardigrada</taxon>
        <taxon>Eutardigrada</taxon>
        <taxon>Parachela</taxon>
        <taxon>Hypsibioidea</taxon>
        <taxon>Hypsibiidae</taxon>
        <taxon>Hypsibius</taxon>
    </lineage>
</organism>